<dbReference type="OMA" id="EIMVEWA"/>
<dbReference type="GeneID" id="68120023"/>
<sequence length="205" mass="24245">MFIMNDHKGRLFFRFAQLHCRRKSVRQVTIQETSNKISRTPLADIFREQLNTDTELHLTNGKRVKCHKTVLSSKVPFFKAYFSGTWNSHDIFGEELEFIIHYCYGFVENVPNHLMIPLIKKSHEYELKDLLKTSLSALSFSISNFFEHAQHLEDYLDEPLFEDVKRKLITFGMENKNGLFTKKNLEMLRKIPKLNAEIMVEWAKQ</sequence>
<comment type="caution">
    <text evidence="2">The sequence shown here is derived from an EMBL/GenBank/DDBJ whole genome shotgun (WGS) entry which is preliminary data.</text>
</comment>
<dbReference type="Pfam" id="PF00651">
    <property type="entry name" value="BTB"/>
    <property type="match status" value="1"/>
</dbReference>
<dbReference type="InterPro" id="IPR011333">
    <property type="entry name" value="SKP1/BTB/POZ_sf"/>
</dbReference>
<accession>A0A6A5C593</accession>
<gene>
    <name evidence="2" type="ORF">FDP41_012808</name>
</gene>
<dbReference type="Proteomes" id="UP000444721">
    <property type="component" value="Unassembled WGS sequence"/>
</dbReference>
<evidence type="ECO:0000259" key="1">
    <source>
        <dbReference type="PROSITE" id="PS50097"/>
    </source>
</evidence>
<feature type="domain" description="BTB" evidence="1">
    <location>
        <begin position="52"/>
        <end position="112"/>
    </location>
</feature>
<dbReference type="SUPFAM" id="SSF54695">
    <property type="entry name" value="POZ domain"/>
    <property type="match status" value="1"/>
</dbReference>
<dbReference type="Gene3D" id="3.30.710.10">
    <property type="entry name" value="Potassium Channel Kv1.1, Chain A"/>
    <property type="match status" value="1"/>
</dbReference>
<protein>
    <recommendedName>
        <fullName evidence="1">BTB domain-containing protein</fullName>
    </recommendedName>
</protein>
<dbReference type="VEuPathDB" id="AmoebaDB:NfTy_080240"/>
<dbReference type="RefSeq" id="XP_044565733.1">
    <property type="nucleotide sequence ID" value="XM_044703368.1"/>
</dbReference>
<dbReference type="EMBL" id="VFQX01000016">
    <property type="protein sequence ID" value="KAF0981020.1"/>
    <property type="molecule type" value="Genomic_DNA"/>
</dbReference>
<dbReference type="PROSITE" id="PS50097">
    <property type="entry name" value="BTB"/>
    <property type="match status" value="1"/>
</dbReference>
<dbReference type="AlphaFoldDB" id="A0A6A5C593"/>
<keyword evidence="3" id="KW-1185">Reference proteome</keyword>
<proteinExistence type="predicted"/>
<evidence type="ECO:0000313" key="3">
    <source>
        <dbReference type="Proteomes" id="UP000444721"/>
    </source>
</evidence>
<evidence type="ECO:0000313" key="2">
    <source>
        <dbReference type="EMBL" id="KAF0981020.1"/>
    </source>
</evidence>
<dbReference type="VEuPathDB" id="AmoebaDB:FDP41_012808"/>
<reference evidence="2 3" key="1">
    <citation type="journal article" date="2019" name="Sci. Rep.">
        <title>Nanopore sequencing improves the draft genome of the human pathogenic amoeba Naegleria fowleri.</title>
        <authorList>
            <person name="Liechti N."/>
            <person name="Schurch N."/>
            <person name="Bruggmann R."/>
            <person name="Wittwer M."/>
        </authorList>
    </citation>
    <scope>NUCLEOTIDE SEQUENCE [LARGE SCALE GENOMIC DNA]</scope>
    <source>
        <strain evidence="2 3">ATCC 30894</strain>
    </source>
</reference>
<dbReference type="OrthoDB" id="409642at2759"/>
<organism evidence="2 3">
    <name type="scientific">Naegleria fowleri</name>
    <name type="common">Brain eating amoeba</name>
    <dbReference type="NCBI Taxonomy" id="5763"/>
    <lineage>
        <taxon>Eukaryota</taxon>
        <taxon>Discoba</taxon>
        <taxon>Heterolobosea</taxon>
        <taxon>Tetramitia</taxon>
        <taxon>Eutetramitia</taxon>
        <taxon>Vahlkampfiidae</taxon>
        <taxon>Naegleria</taxon>
    </lineage>
</organism>
<dbReference type="InterPro" id="IPR000210">
    <property type="entry name" value="BTB/POZ_dom"/>
</dbReference>
<dbReference type="VEuPathDB" id="AmoebaDB:NF0051540"/>
<name>A0A6A5C593_NAEFO</name>